<proteinExistence type="predicted"/>
<dbReference type="EMBL" id="KV426344">
    <property type="protein sequence ID" value="KZV82128.1"/>
    <property type="molecule type" value="Genomic_DNA"/>
</dbReference>
<gene>
    <name evidence="2" type="ORF">EXIGLDRAFT_730156</name>
    <name evidence="1" type="ORF">EXIGLDRAFT_732150</name>
</gene>
<dbReference type="Proteomes" id="UP000077266">
    <property type="component" value="Unassembled WGS sequence"/>
</dbReference>
<dbReference type="EMBL" id="KV426440">
    <property type="protein sequence ID" value="KZV80873.1"/>
    <property type="molecule type" value="Genomic_DNA"/>
</dbReference>
<keyword evidence="3" id="KW-1185">Reference proteome</keyword>
<organism evidence="1 3">
    <name type="scientific">Exidia glandulosa HHB12029</name>
    <dbReference type="NCBI Taxonomy" id="1314781"/>
    <lineage>
        <taxon>Eukaryota</taxon>
        <taxon>Fungi</taxon>
        <taxon>Dikarya</taxon>
        <taxon>Basidiomycota</taxon>
        <taxon>Agaricomycotina</taxon>
        <taxon>Agaricomycetes</taxon>
        <taxon>Auriculariales</taxon>
        <taxon>Exidiaceae</taxon>
        <taxon>Exidia</taxon>
    </lineage>
</organism>
<dbReference type="STRING" id="1314781.A0A165BLU2"/>
<evidence type="ECO:0008006" key="4">
    <source>
        <dbReference type="Google" id="ProtNLM"/>
    </source>
</evidence>
<sequence>MVIINKPGSDDPQFDQQLLVEEIMGKWHVVRSSLPMWKGKKDVTLTYTPIKPTTDPLSFKDLVEYRGEGKPATSTPSSVKGVDHQQGAARFEWRGSGWLKIATSKWELIGYGGQWAVSFFAKTLFTPAGIDILVRTPGELADDVLDGIARDIVAVGGDVGALAHGLFAVPISV</sequence>
<name>A0A165BLU2_EXIGL</name>
<accession>A0A165BLU2</accession>
<reference evidence="1 3" key="1">
    <citation type="journal article" date="2016" name="Mol. Biol. Evol.">
        <title>Comparative Genomics of Early-Diverging Mushroom-Forming Fungi Provides Insights into the Origins of Lignocellulose Decay Capabilities.</title>
        <authorList>
            <person name="Nagy L.G."/>
            <person name="Riley R."/>
            <person name="Tritt A."/>
            <person name="Adam C."/>
            <person name="Daum C."/>
            <person name="Floudas D."/>
            <person name="Sun H."/>
            <person name="Yadav J.S."/>
            <person name="Pangilinan J."/>
            <person name="Larsson K.H."/>
            <person name="Matsuura K."/>
            <person name="Barry K."/>
            <person name="Labutti K."/>
            <person name="Kuo R."/>
            <person name="Ohm R.A."/>
            <person name="Bhattacharya S.S."/>
            <person name="Shirouzu T."/>
            <person name="Yoshinaga Y."/>
            <person name="Martin F.M."/>
            <person name="Grigoriev I.V."/>
            <person name="Hibbett D.S."/>
        </authorList>
    </citation>
    <scope>NUCLEOTIDE SEQUENCE [LARGE SCALE GENOMIC DNA]</scope>
    <source>
        <strain evidence="1 3">HHB12029</strain>
    </source>
</reference>
<protein>
    <recommendedName>
        <fullName evidence="4">Lipocalin-like domain-containing protein</fullName>
    </recommendedName>
</protein>
<dbReference type="AlphaFoldDB" id="A0A165BLU2"/>
<evidence type="ECO:0000313" key="1">
    <source>
        <dbReference type="EMBL" id="KZV80873.1"/>
    </source>
</evidence>
<evidence type="ECO:0000313" key="2">
    <source>
        <dbReference type="EMBL" id="KZV82128.1"/>
    </source>
</evidence>
<evidence type="ECO:0000313" key="3">
    <source>
        <dbReference type="Proteomes" id="UP000077266"/>
    </source>
</evidence>
<dbReference type="OrthoDB" id="9975758at2759"/>